<feature type="transmembrane region" description="Helical" evidence="1">
    <location>
        <begin position="34"/>
        <end position="56"/>
    </location>
</feature>
<keyword evidence="1" id="KW-0472">Membrane</keyword>
<dbReference type="InParanoid" id="A0A543ATR5"/>
<reference evidence="2 3" key="1">
    <citation type="submission" date="2019-06" db="EMBL/GenBank/DDBJ databases">
        <title>Sequencing the genomes of 1000 actinobacteria strains.</title>
        <authorList>
            <person name="Klenk H.-P."/>
        </authorList>
    </citation>
    <scope>NUCLEOTIDE SEQUENCE [LARGE SCALE GENOMIC DNA]</scope>
    <source>
        <strain evidence="2 3">DSM 45928</strain>
    </source>
</reference>
<sequence length="203" mass="21441">MTDIKHALEAEALSAPGPTGLLERVKRRSRRRRLCQAGVGGFAVAVMLAAVVGWVWPQTGPSPAASRLGTGDVAICFTTTQAPWSVTITEHAGGDTIDSRTEEFTSLSSPIEQPIVGEVHTLTVSIRSGPMESGALTTARPLEFGETAAVVGFIDERPVVMFESSVADFVIEVTAADSDMDIDVLVEFARSITVHTDPSGCAD</sequence>
<accession>A0A543ATR5</accession>
<proteinExistence type="predicted"/>
<keyword evidence="1" id="KW-1133">Transmembrane helix</keyword>
<dbReference type="AlphaFoldDB" id="A0A543ATR5"/>
<dbReference type="Proteomes" id="UP000317043">
    <property type="component" value="Unassembled WGS sequence"/>
</dbReference>
<organism evidence="2 3">
    <name type="scientific">Stackebrandtia endophytica</name>
    <dbReference type="NCBI Taxonomy" id="1496996"/>
    <lineage>
        <taxon>Bacteria</taxon>
        <taxon>Bacillati</taxon>
        <taxon>Actinomycetota</taxon>
        <taxon>Actinomycetes</taxon>
        <taxon>Glycomycetales</taxon>
        <taxon>Glycomycetaceae</taxon>
        <taxon>Stackebrandtia</taxon>
    </lineage>
</organism>
<evidence type="ECO:0000313" key="2">
    <source>
        <dbReference type="EMBL" id="TQL75990.1"/>
    </source>
</evidence>
<name>A0A543ATR5_9ACTN</name>
<protein>
    <submittedName>
        <fullName evidence="2">Uncharacterized protein</fullName>
    </submittedName>
</protein>
<dbReference type="EMBL" id="VFOW01000001">
    <property type="protein sequence ID" value="TQL75990.1"/>
    <property type="molecule type" value="Genomic_DNA"/>
</dbReference>
<keyword evidence="1" id="KW-0812">Transmembrane</keyword>
<dbReference type="RefSeq" id="WP_142036720.1">
    <property type="nucleotide sequence ID" value="NZ_JBHTGS010000001.1"/>
</dbReference>
<evidence type="ECO:0000313" key="3">
    <source>
        <dbReference type="Proteomes" id="UP000317043"/>
    </source>
</evidence>
<comment type="caution">
    <text evidence="2">The sequence shown here is derived from an EMBL/GenBank/DDBJ whole genome shotgun (WGS) entry which is preliminary data.</text>
</comment>
<gene>
    <name evidence="2" type="ORF">FB566_1510</name>
</gene>
<evidence type="ECO:0000256" key="1">
    <source>
        <dbReference type="SAM" id="Phobius"/>
    </source>
</evidence>
<keyword evidence="3" id="KW-1185">Reference proteome</keyword>